<dbReference type="InterPro" id="IPR002645">
    <property type="entry name" value="STAS_dom"/>
</dbReference>
<dbReference type="PANTHER" id="PTHR33495">
    <property type="entry name" value="ANTI-SIGMA FACTOR ANTAGONIST TM_1081-RELATED-RELATED"/>
    <property type="match status" value="1"/>
</dbReference>
<protein>
    <submittedName>
        <fullName evidence="3">STAS domain-containing protein</fullName>
    </submittedName>
</protein>
<dbReference type="EMBL" id="JAAGMQ010001077">
    <property type="protein sequence ID" value="NEC38549.1"/>
    <property type="molecule type" value="Genomic_DNA"/>
</dbReference>
<comment type="caution">
    <text evidence="3">The sequence shown here is derived from an EMBL/GenBank/DDBJ whole genome shotgun (WGS) entry which is preliminary data.</text>
</comment>
<dbReference type="InterPro" id="IPR036513">
    <property type="entry name" value="STAS_dom_sf"/>
</dbReference>
<evidence type="ECO:0000256" key="1">
    <source>
        <dbReference type="SAM" id="MobiDB-lite"/>
    </source>
</evidence>
<dbReference type="GeneID" id="97194782"/>
<dbReference type="RefSeq" id="WP_109030995.1">
    <property type="nucleotide sequence ID" value="NZ_BEWD01000004.1"/>
</dbReference>
<name>A0A6G3TP79_9ACTN</name>
<feature type="domain" description="STAS" evidence="2">
    <location>
        <begin position="24"/>
        <end position="127"/>
    </location>
</feature>
<proteinExistence type="predicted"/>
<dbReference type="Pfam" id="PF13466">
    <property type="entry name" value="STAS_2"/>
    <property type="match status" value="1"/>
</dbReference>
<accession>A0A6G3TP79</accession>
<dbReference type="GO" id="GO:0043856">
    <property type="term" value="F:anti-sigma factor antagonist activity"/>
    <property type="evidence" value="ECO:0007669"/>
    <property type="project" value="TreeGrafter"/>
</dbReference>
<dbReference type="PANTHER" id="PTHR33495:SF2">
    <property type="entry name" value="ANTI-SIGMA FACTOR ANTAGONIST TM_1081-RELATED"/>
    <property type="match status" value="1"/>
</dbReference>
<gene>
    <name evidence="3" type="ORF">G3I66_36085</name>
</gene>
<dbReference type="Proteomes" id="UP000475666">
    <property type="component" value="Unassembled WGS sequence"/>
</dbReference>
<organism evidence="3 4">
    <name type="scientific">Streptomyces rubrogriseus</name>
    <dbReference type="NCBI Taxonomy" id="194673"/>
    <lineage>
        <taxon>Bacteria</taxon>
        <taxon>Bacillati</taxon>
        <taxon>Actinomycetota</taxon>
        <taxon>Actinomycetes</taxon>
        <taxon>Kitasatosporales</taxon>
        <taxon>Streptomycetaceae</taxon>
        <taxon>Streptomyces</taxon>
        <taxon>Streptomyces violaceoruber group</taxon>
    </lineage>
</organism>
<evidence type="ECO:0000313" key="3">
    <source>
        <dbReference type="EMBL" id="NEC38549.1"/>
    </source>
</evidence>
<dbReference type="CDD" id="cd07043">
    <property type="entry name" value="STAS_anti-anti-sigma_factors"/>
    <property type="match status" value="1"/>
</dbReference>
<feature type="region of interest" description="Disordered" evidence="1">
    <location>
        <begin position="1"/>
        <end position="25"/>
    </location>
</feature>
<dbReference type="AlphaFoldDB" id="A0A6G3TP79"/>
<reference evidence="3 4" key="1">
    <citation type="submission" date="2020-01" db="EMBL/GenBank/DDBJ databases">
        <title>Insect and environment-associated Actinomycetes.</title>
        <authorList>
            <person name="Currrie C."/>
            <person name="Chevrette M."/>
            <person name="Carlson C."/>
            <person name="Stubbendieck R."/>
            <person name="Wendt-Pienkowski E."/>
        </authorList>
    </citation>
    <scope>NUCLEOTIDE SEQUENCE [LARGE SCALE GENOMIC DNA]</scope>
    <source>
        <strain evidence="3 4">SID7739</strain>
    </source>
</reference>
<dbReference type="PROSITE" id="PS50801">
    <property type="entry name" value="STAS"/>
    <property type="match status" value="1"/>
</dbReference>
<evidence type="ECO:0000259" key="2">
    <source>
        <dbReference type="PROSITE" id="PS50801"/>
    </source>
</evidence>
<dbReference type="SUPFAM" id="SSF52091">
    <property type="entry name" value="SpoIIaa-like"/>
    <property type="match status" value="1"/>
</dbReference>
<dbReference type="Gene3D" id="3.30.750.24">
    <property type="entry name" value="STAS domain"/>
    <property type="match status" value="1"/>
</dbReference>
<evidence type="ECO:0000313" key="4">
    <source>
        <dbReference type="Proteomes" id="UP000475666"/>
    </source>
</evidence>
<dbReference type="InterPro" id="IPR058548">
    <property type="entry name" value="MlaB-like_STAS"/>
</dbReference>
<sequence length="127" mass="13475">MSLDEAVAGCSHTGRSRLPVTDQPTQSQYELHGARVVSARGSYDMCSVEPLAVALRAAAEECPKVVLDASGIAFADSSLLNLLILTHRATDFRMAAPTQQVRRLLQVTGVDAVLKVRATVEEAAAAL</sequence>